<sequence length="288" mass="33813">MLDRSLSIIILSFNEEKNIEACLQSILALNCPIFLVDSGSTDQTLGIVEKYPVQVFHHPFENYGAQRNWAFEHLPIQTPWILNMDADHRITPELAIELLQIFSNTISEEIKGFLISRRTLFMGKWMKYGGHYPVYHAILFRKGFGKCEDKLYDQHFVVEGTCETIKTDMIDTLTDSLQSFTERHNRWSTLEAEDQFYGYAAKNTAQLVQAKANGNAQQRRRYAKSLYEKFPLFIRPFVYFIIRYFIKLGFLDGGRGLIFHFLQGFWFRFLVDAKIYELKKKRLGEMKR</sequence>
<gene>
    <name evidence="3" type="ORF">FA046_05700</name>
</gene>
<evidence type="ECO:0000259" key="2">
    <source>
        <dbReference type="Pfam" id="PF00535"/>
    </source>
</evidence>
<dbReference type="Proteomes" id="UP000308181">
    <property type="component" value="Unassembled WGS sequence"/>
</dbReference>
<keyword evidence="4" id="KW-1185">Reference proteome</keyword>
<name>A0A4U1C092_9SPHI</name>
<protein>
    <submittedName>
        <fullName evidence="3">Glycosyltransferase family 2 protein</fullName>
    </submittedName>
</protein>
<dbReference type="InterPro" id="IPR029044">
    <property type="entry name" value="Nucleotide-diphossugar_trans"/>
</dbReference>
<dbReference type="GO" id="GO:0016740">
    <property type="term" value="F:transferase activity"/>
    <property type="evidence" value="ECO:0007669"/>
    <property type="project" value="UniProtKB-KW"/>
</dbReference>
<dbReference type="Pfam" id="PF00535">
    <property type="entry name" value="Glycos_transf_2"/>
    <property type="match status" value="1"/>
</dbReference>
<keyword evidence="3" id="KW-0808">Transferase</keyword>
<comment type="similarity">
    <text evidence="1">Belongs to the glycosyltransferase 2 family. WaaE/KdtX subfamily.</text>
</comment>
<dbReference type="Gene3D" id="3.90.550.10">
    <property type="entry name" value="Spore Coat Polysaccharide Biosynthesis Protein SpsA, Chain A"/>
    <property type="match status" value="1"/>
</dbReference>
<evidence type="ECO:0000313" key="4">
    <source>
        <dbReference type="Proteomes" id="UP000308181"/>
    </source>
</evidence>
<dbReference type="InterPro" id="IPR001173">
    <property type="entry name" value="Glyco_trans_2-like"/>
</dbReference>
<reference evidence="3 4" key="1">
    <citation type="submission" date="2019-04" db="EMBL/GenBank/DDBJ databases">
        <title>Pedobacter sp. AR-3-17 sp. nov., isolated from Arctic soil.</title>
        <authorList>
            <person name="Dahal R.H."/>
            <person name="Kim D.-U."/>
        </authorList>
    </citation>
    <scope>NUCLEOTIDE SEQUENCE [LARGE SCALE GENOMIC DNA]</scope>
    <source>
        <strain evidence="3 4">AR-3-17</strain>
    </source>
</reference>
<dbReference type="PANTHER" id="PTHR43630:SF2">
    <property type="entry name" value="GLYCOSYLTRANSFERASE"/>
    <property type="match status" value="1"/>
</dbReference>
<feature type="domain" description="Glycosyltransferase 2-like" evidence="2">
    <location>
        <begin position="7"/>
        <end position="101"/>
    </location>
</feature>
<dbReference type="PANTHER" id="PTHR43630">
    <property type="entry name" value="POLY-BETA-1,6-N-ACETYL-D-GLUCOSAMINE SYNTHASE"/>
    <property type="match status" value="1"/>
</dbReference>
<dbReference type="EMBL" id="SWBP01000002">
    <property type="protein sequence ID" value="TKB98611.1"/>
    <property type="molecule type" value="Genomic_DNA"/>
</dbReference>
<evidence type="ECO:0000256" key="1">
    <source>
        <dbReference type="ARBA" id="ARBA00038494"/>
    </source>
</evidence>
<dbReference type="CDD" id="cd02511">
    <property type="entry name" value="Beta4Glucosyltransferase"/>
    <property type="match status" value="1"/>
</dbReference>
<accession>A0A4U1C092</accession>
<dbReference type="SUPFAM" id="SSF53448">
    <property type="entry name" value="Nucleotide-diphospho-sugar transferases"/>
    <property type="match status" value="1"/>
</dbReference>
<dbReference type="OrthoDB" id="9815923at2"/>
<evidence type="ECO:0000313" key="3">
    <source>
        <dbReference type="EMBL" id="TKB98611.1"/>
    </source>
</evidence>
<proteinExistence type="inferred from homology"/>
<dbReference type="AlphaFoldDB" id="A0A4U1C092"/>
<organism evidence="3 4">
    <name type="scientific">Pedobacter cryophilus</name>
    <dbReference type="NCBI Taxonomy" id="2571271"/>
    <lineage>
        <taxon>Bacteria</taxon>
        <taxon>Pseudomonadati</taxon>
        <taxon>Bacteroidota</taxon>
        <taxon>Sphingobacteriia</taxon>
        <taxon>Sphingobacteriales</taxon>
        <taxon>Sphingobacteriaceae</taxon>
        <taxon>Pedobacter</taxon>
    </lineage>
</organism>
<dbReference type="RefSeq" id="WP_136825427.1">
    <property type="nucleotide sequence ID" value="NZ_SWBP01000002.1"/>
</dbReference>
<comment type="caution">
    <text evidence="3">The sequence shown here is derived from an EMBL/GenBank/DDBJ whole genome shotgun (WGS) entry which is preliminary data.</text>
</comment>